<proteinExistence type="predicted"/>
<protein>
    <recommendedName>
        <fullName evidence="2">DUF7993 domain-containing protein</fullName>
    </recommendedName>
</protein>
<name>A0A1I0QAZ4_9EURY</name>
<organism evidence="3 4">
    <name type="scientific">Halobacterium jilantaiense</name>
    <dbReference type="NCBI Taxonomy" id="355548"/>
    <lineage>
        <taxon>Archaea</taxon>
        <taxon>Methanobacteriati</taxon>
        <taxon>Methanobacteriota</taxon>
        <taxon>Stenosarchaea group</taxon>
        <taxon>Halobacteria</taxon>
        <taxon>Halobacteriales</taxon>
        <taxon>Halobacteriaceae</taxon>
        <taxon>Halobacterium</taxon>
    </lineage>
</organism>
<feature type="domain" description="DUF7993" evidence="2">
    <location>
        <begin position="1"/>
        <end position="126"/>
    </location>
</feature>
<keyword evidence="4" id="KW-1185">Reference proteome</keyword>
<gene>
    <name evidence="3" type="ORF">SAMN04487945_2412</name>
</gene>
<reference evidence="3 4" key="1">
    <citation type="submission" date="2016-10" db="EMBL/GenBank/DDBJ databases">
        <authorList>
            <person name="de Groot N.N."/>
        </authorList>
    </citation>
    <scope>NUCLEOTIDE SEQUENCE [LARGE SCALE GENOMIC DNA]</scope>
    <source>
        <strain evidence="3 4">CGMCC 1.5337</strain>
    </source>
</reference>
<dbReference type="Pfam" id="PF25956">
    <property type="entry name" value="DUF7993"/>
    <property type="match status" value="1"/>
</dbReference>
<evidence type="ECO:0000313" key="3">
    <source>
        <dbReference type="EMBL" id="SEW23752.1"/>
    </source>
</evidence>
<dbReference type="OrthoDB" id="242585at2157"/>
<sequence length="127" mass="13716">MVEDRITDGKRIAELLSSEVTGHERSPYDELGVADANPDVEPTADGARAYDVEHGGERLARVFVQPDRVRLELYAGLDAARDAAEDAELRTRPVASEPPRVVVFVEYGAAAKRALDVLGDAAAARDD</sequence>
<evidence type="ECO:0000256" key="1">
    <source>
        <dbReference type="SAM" id="MobiDB-lite"/>
    </source>
</evidence>
<feature type="region of interest" description="Disordered" evidence="1">
    <location>
        <begin position="17"/>
        <end position="44"/>
    </location>
</feature>
<dbReference type="RefSeq" id="WP_089669618.1">
    <property type="nucleotide sequence ID" value="NZ_FOJA01000001.1"/>
</dbReference>
<dbReference type="InterPro" id="IPR058306">
    <property type="entry name" value="DUF7993"/>
</dbReference>
<dbReference type="Proteomes" id="UP000198518">
    <property type="component" value="Unassembled WGS sequence"/>
</dbReference>
<dbReference type="STRING" id="355548.SAMN04487945_2412"/>
<evidence type="ECO:0000313" key="4">
    <source>
        <dbReference type="Proteomes" id="UP000198518"/>
    </source>
</evidence>
<dbReference type="AlphaFoldDB" id="A0A1I0QAZ4"/>
<dbReference type="EMBL" id="FOJA01000001">
    <property type="protein sequence ID" value="SEW23752.1"/>
    <property type="molecule type" value="Genomic_DNA"/>
</dbReference>
<accession>A0A1I0QAZ4</accession>
<evidence type="ECO:0000259" key="2">
    <source>
        <dbReference type="Pfam" id="PF25956"/>
    </source>
</evidence>